<dbReference type="Gene3D" id="3.40.80.10">
    <property type="entry name" value="Peptidoglycan recognition protein-like"/>
    <property type="match status" value="1"/>
</dbReference>
<dbReference type="InterPro" id="IPR036505">
    <property type="entry name" value="Amidase/PGRP_sf"/>
</dbReference>
<dbReference type="PANTHER" id="PTHR30417:SF1">
    <property type="entry name" value="N-ACETYLMURAMOYL-L-ALANINE AMIDASE AMID"/>
    <property type="match status" value="1"/>
</dbReference>
<dbReference type="GO" id="GO:0008745">
    <property type="term" value="F:N-acetylmuramoyl-L-alanine amidase activity"/>
    <property type="evidence" value="ECO:0007669"/>
    <property type="project" value="UniProtKB-EC"/>
</dbReference>
<dbReference type="GO" id="GO:0009253">
    <property type="term" value="P:peptidoglycan catabolic process"/>
    <property type="evidence" value="ECO:0007669"/>
    <property type="project" value="InterPro"/>
</dbReference>
<name>A0A921TC53_9RHOB</name>
<comment type="caution">
    <text evidence="7">The sequence shown here is derived from an EMBL/GenBank/DDBJ whole genome shotgun (WGS) entry which is preliminary data.</text>
</comment>
<organism evidence="7 8">
    <name type="scientific">Profundibacterium mesophilum KAUST100406-0324</name>
    <dbReference type="NCBI Taxonomy" id="1037889"/>
    <lineage>
        <taxon>Bacteria</taxon>
        <taxon>Pseudomonadati</taxon>
        <taxon>Pseudomonadota</taxon>
        <taxon>Alphaproteobacteria</taxon>
        <taxon>Rhodobacterales</taxon>
        <taxon>Roseobacteraceae</taxon>
        <taxon>Profundibacterium</taxon>
    </lineage>
</organism>
<keyword evidence="8" id="KW-1185">Reference proteome</keyword>
<feature type="region of interest" description="Disordered" evidence="5">
    <location>
        <begin position="225"/>
        <end position="254"/>
    </location>
</feature>
<evidence type="ECO:0000256" key="2">
    <source>
        <dbReference type="ARBA" id="ARBA00011901"/>
    </source>
</evidence>
<dbReference type="GO" id="GO:0009254">
    <property type="term" value="P:peptidoglycan turnover"/>
    <property type="evidence" value="ECO:0007669"/>
    <property type="project" value="TreeGrafter"/>
</dbReference>
<proteinExistence type="predicted"/>
<reference evidence="7" key="1">
    <citation type="submission" date="2013-03" db="EMBL/GenBank/DDBJ databases">
        <title>Genome Sequence of the Profundibacterium mesophilum strain KAUST100406-0324T from Red Sea, a novel genus in the family Rhodobacteraceae.</title>
        <authorList>
            <person name="Essack M."/>
            <person name="Alam I."/>
            <person name="Lafi F."/>
            <person name="Alawi W."/>
            <person name="Kamanu F."/>
            <person name="Al-Suwailem A."/>
            <person name="Lee O.O."/>
            <person name="Xu Y."/>
            <person name="Bajic V."/>
            <person name="Qian P.-Y."/>
            <person name="Archer J."/>
        </authorList>
    </citation>
    <scope>NUCLEOTIDE SEQUENCE</scope>
    <source>
        <strain evidence="7">KAUST100406-0324</strain>
    </source>
</reference>
<dbReference type="GO" id="GO:0071555">
    <property type="term" value="P:cell wall organization"/>
    <property type="evidence" value="ECO:0007669"/>
    <property type="project" value="UniProtKB-KW"/>
</dbReference>
<sequence length="254" mass="27804">MRMIRVTDHAVLRYLERVRGVDVEAARAEIAAKVAVERLIEALGDLETERLLRRFGGAKIRIPHEADGGKLAAQVGVRTVDALIEAFGPGAIVLPMGEFRGQAARRRRAAWLLSEGRTIRQVALACDLHQRSVERISARMRDERQMRLPFSAMRLEHHHIASIPMTPARTIGGPIVPELVVVHDTAGRLEAGNSARYLAQNDAGVSVHFVVERGGEIVQQVPTNRRAGHAGRSHYQADTGGARPLGGVVQGDLR</sequence>
<evidence type="ECO:0000313" key="8">
    <source>
        <dbReference type="Proteomes" id="UP000698242"/>
    </source>
</evidence>
<dbReference type="SUPFAM" id="SSF55846">
    <property type="entry name" value="N-acetylmuramoyl-L-alanine amidase-like"/>
    <property type="match status" value="1"/>
</dbReference>
<dbReference type="Proteomes" id="UP000698242">
    <property type="component" value="Unassembled WGS sequence"/>
</dbReference>
<evidence type="ECO:0000256" key="3">
    <source>
        <dbReference type="ARBA" id="ARBA00022801"/>
    </source>
</evidence>
<dbReference type="InterPro" id="IPR002502">
    <property type="entry name" value="Amidase_domain"/>
</dbReference>
<gene>
    <name evidence="7" type="ORF">PMES_03240</name>
</gene>
<evidence type="ECO:0000259" key="6">
    <source>
        <dbReference type="Pfam" id="PF01510"/>
    </source>
</evidence>
<evidence type="ECO:0000256" key="5">
    <source>
        <dbReference type="SAM" id="MobiDB-lite"/>
    </source>
</evidence>
<evidence type="ECO:0000256" key="1">
    <source>
        <dbReference type="ARBA" id="ARBA00001561"/>
    </source>
</evidence>
<evidence type="ECO:0000256" key="4">
    <source>
        <dbReference type="ARBA" id="ARBA00023316"/>
    </source>
</evidence>
<keyword evidence="4" id="KW-0961">Cell wall biogenesis/degradation</keyword>
<dbReference type="Pfam" id="PF01510">
    <property type="entry name" value="Amidase_2"/>
    <property type="match status" value="1"/>
</dbReference>
<feature type="domain" description="N-acetylmuramoyl-L-alanine amidase" evidence="6">
    <location>
        <begin position="177"/>
        <end position="235"/>
    </location>
</feature>
<dbReference type="AlphaFoldDB" id="A0A921TC53"/>
<accession>A0A921TC53</accession>
<dbReference type="CDD" id="cd06583">
    <property type="entry name" value="PGRP"/>
    <property type="match status" value="1"/>
</dbReference>
<evidence type="ECO:0000313" key="7">
    <source>
        <dbReference type="EMBL" id="KAF0674457.1"/>
    </source>
</evidence>
<comment type="catalytic activity">
    <reaction evidence="1">
        <text>Hydrolyzes the link between N-acetylmuramoyl residues and L-amino acid residues in certain cell-wall glycopeptides.</text>
        <dbReference type="EC" id="3.5.1.28"/>
    </reaction>
</comment>
<dbReference type="InterPro" id="IPR051206">
    <property type="entry name" value="NAMLAA_amidase_2"/>
</dbReference>
<protein>
    <recommendedName>
        <fullName evidence="2">N-acetylmuramoyl-L-alanine amidase</fullName>
        <ecNumber evidence="2">3.5.1.28</ecNumber>
    </recommendedName>
</protein>
<dbReference type="PANTHER" id="PTHR30417">
    <property type="entry name" value="N-ACETYLMURAMOYL-L-ALANINE AMIDASE AMID"/>
    <property type="match status" value="1"/>
</dbReference>
<keyword evidence="3" id="KW-0378">Hydrolase</keyword>
<dbReference type="EMBL" id="APKE01000050">
    <property type="protein sequence ID" value="KAF0674457.1"/>
    <property type="molecule type" value="Genomic_DNA"/>
</dbReference>
<dbReference type="EC" id="3.5.1.28" evidence="2"/>